<protein>
    <recommendedName>
        <fullName evidence="4">Tetratricopeptide repeat protein</fullName>
    </recommendedName>
</protein>
<dbReference type="RefSeq" id="WP_115610742.1">
    <property type="nucleotide sequence ID" value="NZ_JBHLZC010000001.1"/>
</dbReference>
<feature type="transmembrane region" description="Helical" evidence="1">
    <location>
        <begin position="94"/>
        <end position="116"/>
    </location>
</feature>
<keyword evidence="1" id="KW-0812">Transmembrane</keyword>
<feature type="transmembrane region" description="Helical" evidence="1">
    <location>
        <begin position="45"/>
        <end position="64"/>
    </location>
</feature>
<organism evidence="2 3">
    <name type="scientific">Cardiobacterium valvarum</name>
    <dbReference type="NCBI Taxonomy" id="194702"/>
    <lineage>
        <taxon>Bacteria</taxon>
        <taxon>Pseudomonadati</taxon>
        <taxon>Pseudomonadota</taxon>
        <taxon>Gammaproteobacteria</taxon>
        <taxon>Cardiobacteriales</taxon>
        <taxon>Cardiobacteriaceae</taxon>
        <taxon>Cardiobacterium</taxon>
    </lineage>
</organism>
<reference evidence="2 3" key="1">
    <citation type="submission" date="2018-06" db="EMBL/GenBank/DDBJ databases">
        <authorList>
            <consortium name="Pathogen Informatics"/>
            <person name="Doyle S."/>
        </authorList>
    </citation>
    <scope>NUCLEOTIDE SEQUENCE [LARGE SCALE GENOMIC DNA]</scope>
    <source>
        <strain evidence="2 3">NCTC13294</strain>
    </source>
</reference>
<proteinExistence type="predicted"/>
<dbReference type="InterPro" id="IPR011990">
    <property type="entry name" value="TPR-like_helical_dom_sf"/>
</dbReference>
<sequence length="490" mass="55146">MHSDTATGYFKRTIDYLLQKGNLIYCGALAAVLITAQLLRDPALQGISFLLQSIMYVLLVLFACKMLDSMKRITLGLESEPVPMETVSVLPRSIVAQYLGGMTICGALIYFCYLITPDEGNRPLILYGGIFLIYIITPAVILSLFNGAGLGAVFNPSAWKRAINDIGSGRYLIAILLPFGIALIISSLYSAIALIIPAMDTVGTPGYYLNAILRGLVRTLCLSLPWFYFAWYYPPPEETLDPDAIDFDDHELAQNIDMGDELLQQLTRLKAEEEKIAQLQRRQPPVDLTLLREANIEHMSVEEQRQFASDLMKADRLLLQGKEDEAEAVLESYADSTRDIHQYLPACKRLHHLYRRQKRQQELEQMEYRLIEASANGNAHSYPIIHATLDALPDGTLPAEWVLPLAQAAAGRQHHDTVLTLTRNFAKHHPESPDIVDNYFLAARALSKKGEILKAQQLLQQLLKRYPEHEKATQIRRTIELLQQRSNGMA</sequence>
<accession>A0A381E055</accession>
<evidence type="ECO:0000313" key="2">
    <source>
        <dbReference type="EMBL" id="SUX19180.1"/>
    </source>
</evidence>
<evidence type="ECO:0000256" key="1">
    <source>
        <dbReference type="SAM" id="Phobius"/>
    </source>
</evidence>
<name>A0A381E055_9GAMM</name>
<dbReference type="EMBL" id="UFUW01000001">
    <property type="protein sequence ID" value="SUX19180.1"/>
    <property type="molecule type" value="Genomic_DNA"/>
</dbReference>
<dbReference type="OrthoDB" id="5698243at2"/>
<evidence type="ECO:0000313" key="3">
    <source>
        <dbReference type="Proteomes" id="UP000254572"/>
    </source>
</evidence>
<gene>
    <name evidence="2" type="ORF">NCTC13294_00449</name>
</gene>
<dbReference type="Gene3D" id="1.25.40.10">
    <property type="entry name" value="Tetratricopeptide repeat domain"/>
    <property type="match status" value="1"/>
</dbReference>
<feature type="transmembrane region" description="Helical" evidence="1">
    <location>
        <begin position="171"/>
        <end position="199"/>
    </location>
</feature>
<feature type="transmembrane region" description="Helical" evidence="1">
    <location>
        <begin position="21"/>
        <end position="39"/>
    </location>
</feature>
<dbReference type="AlphaFoldDB" id="A0A381E055"/>
<keyword evidence="1" id="KW-1133">Transmembrane helix</keyword>
<evidence type="ECO:0008006" key="4">
    <source>
        <dbReference type="Google" id="ProtNLM"/>
    </source>
</evidence>
<keyword evidence="3" id="KW-1185">Reference proteome</keyword>
<keyword evidence="1" id="KW-0472">Membrane</keyword>
<feature type="transmembrane region" description="Helical" evidence="1">
    <location>
        <begin position="128"/>
        <end position="150"/>
    </location>
</feature>
<dbReference type="SUPFAM" id="SSF48452">
    <property type="entry name" value="TPR-like"/>
    <property type="match status" value="1"/>
</dbReference>
<dbReference type="Proteomes" id="UP000254572">
    <property type="component" value="Unassembled WGS sequence"/>
</dbReference>